<comment type="caution">
    <text evidence="9">The sequence shown here is derived from an EMBL/GenBank/DDBJ whole genome shotgun (WGS) entry which is preliminary data.</text>
</comment>
<comment type="subcellular location">
    <subcellularLocation>
        <location evidence="1">Cell membrane</location>
        <topology evidence="1">Multi-pass membrane protein</topology>
    </subcellularLocation>
</comment>
<evidence type="ECO:0000256" key="7">
    <source>
        <dbReference type="SAM" id="Phobius"/>
    </source>
</evidence>
<evidence type="ECO:0000313" key="9">
    <source>
        <dbReference type="EMBL" id="EHR34464.1"/>
    </source>
</evidence>
<keyword evidence="6 7" id="KW-0472">Membrane</keyword>
<dbReference type="SUPFAM" id="SSF103481">
    <property type="entry name" value="Multidrug resistance efflux transporter EmrE"/>
    <property type="match status" value="2"/>
</dbReference>
<keyword evidence="5 7" id="KW-1133">Transmembrane helix</keyword>
<evidence type="ECO:0000256" key="4">
    <source>
        <dbReference type="ARBA" id="ARBA00022692"/>
    </source>
</evidence>
<evidence type="ECO:0000256" key="6">
    <source>
        <dbReference type="ARBA" id="ARBA00023136"/>
    </source>
</evidence>
<evidence type="ECO:0000256" key="1">
    <source>
        <dbReference type="ARBA" id="ARBA00004651"/>
    </source>
</evidence>
<reference evidence="9 10" key="1">
    <citation type="submission" date="2012-01" db="EMBL/GenBank/DDBJ databases">
        <title>The Genome Sequence of Helcococcus kunzii ATCC 51366.</title>
        <authorList>
            <consortium name="The Broad Institute Genome Sequencing Platform"/>
            <person name="Earl A."/>
            <person name="Ward D."/>
            <person name="Feldgarden M."/>
            <person name="Gevers D."/>
            <person name="Huys G."/>
            <person name="Young S.K."/>
            <person name="Zeng Q."/>
            <person name="Gargeya S."/>
            <person name="Fitzgerald M."/>
            <person name="Haas B."/>
            <person name="Abouelleil A."/>
            <person name="Alvarado L."/>
            <person name="Arachchi H.M."/>
            <person name="Berlin A."/>
            <person name="Chapman S.B."/>
            <person name="Gearin G."/>
            <person name="Goldberg J."/>
            <person name="Griggs A."/>
            <person name="Gujja S."/>
            <person name="Hansen M."/>
            <person name="Heiman D."/>
            <person name="Howarth C."/>
            <person name="Larimer J."/>
            <person name="Lui A."/>
            <person name="MacDonald P.J.P."/>
            <person name="McCowen C."/>
            <person name="Montmayeur A."/>
            <person name="Murphy C."/>
            <person name="Neiman D."/>
            <person name="Pearson M."/>
            <person name="Priest M."/>
            <person name="Roberts A."/>
            <person name="Saif S."/>
            <person name="Shea T."/>
            <person name="Sisk P."/>
            <person name="Stolte C."/>
            <person name="Sykes S."/>
            <person name="Wortman J."/>
            <person name="Nusbaum C."/>
            <person name="Birren B."/>
        </authorList>
    </citation>
    <scope>NUCLEOTIDE SEQUENCE [LARGE SCALE GENOMIC DNA]</scope>
    <source>
        <strain evidence="9 10">ATCC 51366</strain>
    </source>
</reference>
<feature type="transmembrane region" description="Helical" evidence="7">
    <location>
        <begin position="80"/>
        <end position="100"/>
    </location>
</feature>
<dbReference type="OrthoDB" id="3190463at2"/>
<keyword evidence="4 7" id="KW-0812">Transmembrane</keyword>
<dbReference type="RefSeq" id="WP_005398125.1">
    <property type="nucleotide sequence ID" value="NZ_JH601088.1"/>
</dbReference>
<evidence type="ECO:0000256" key="5">
    <source>
        <dbReference type="ARBA" id="ARBA00022989"/>
    </source>
</evidence>
<dbReference type="InterPro" id="IPR037185">
    <property type="entry name" value="EmrE-like"/>
</dbReference>
<dbReference type="InterPro" id="IPR050638">
    <property type="entry name" value="AA-Vitamin_Transporters"/>
</dbReference>
<feature type="domain" description="EamA" evidence="8">
    <location>
        <begin position="11"/>
        <end position="153"/>
    </location>
</feature>
<feature type="transmembrane region" description="Helical" evidence="7">
    <location>
        <begin position="136"/>
        <end position="154"/>
    </location>
</feature>
<dbReference type="STRING" id="883114.HMPREF9709_00771"/>
<proteinExistence type="inferred from homology"/>
<dbReference type="PANTHER" id="PTHR32322">
    <property type="entry name" value="INNER MEMBRANE TRANSPORTER"/>
    <property type="match status" value="1"/>
</dbReference>
<dbReference type="AlphaFoldDB" id="H3NN60"/>
<feature type="transmembrane region" description="Helical" evidence="7">
    <location>
        <begin position="43"/>
        <end position="68"/>
    </location>
</feature>
<dbReference type="GeneID" id="96998770"/>
<dbReference type="InterPro" id="IPR000620">
    <property type="entry name" value="EamA_dom"/>
</dbReference>
<dbReference type="PANTHER" id="PTHR32322:SF18">
    <property type="entry name" value="S-ADENOSYLMETHIONINE_S-ADENOSYLHOMOCYSTEINE TRANSPORTER"/>
    <property type="match status" value="1"/>
</dbReference>
<feature type="transmembrane region" description="Helical" evidence="7">
    <location>
        <begin position="112"/>
        <end position="129"/>
    </location>
</feature>
<feature type="transmembrane region" description="Helical" evidence="7">
    <location>
        <begin position="226"/>
        <end position="246"/>
    </location>
</feature>
<evidence type="ECO:0000313" key="10">
    <source>
        <dbReference type="Proteomes" id="UP000004191"/>
    </source>
</evidence>
<accession>H3NN60</accession>
<dbReference type="GO" id="GO:0005886">
    <property type="term" value="C:plasma membrane"/>
    <property type="evidence" value="ECO:0007669"/>
    <property type="project" value="UniProtKB-SubCell"/>
</dbReference>
<keyword evidence="3" id="KW-1003">Cell membrane</keyword>
<comment type="similarity">
    <text evidence="2">Belongs to the EamA transporter family.</text>
</comment>
<evidence type="ECO:0000256" key="3">
    <source>
        <dbReference type="ARBA" id="ARBA00022475"/>
    </source>
</evidence>
<keyword evidence="10" id="KW-1185">Reference proteome</keyword>
<dbReference type="Pfam" id="PF00892">
    <property type="entry name" value="EamA"/>
    <property type="match status" value="2"/>
</dbReference>
<feature type="transmembrane region" description="Helical" evidence="7">
    <location>
        <begin position="12"/>
        <end position="31"/>
    </location>
</feature>
<feature type="transmembrane region" description="Helical" evidence="7">
    <location>
        <begin position="191"/>
        <end position="214"/>
    </location>
</feature>
<evidence type="ECO:0000259" key="8">
    <source>
        <dbReference type="Pfam" id="PF00892"/>
    </source>
</evidence>
<evidence type="ECO:0000256" key="2">
    <source>
        <dbReference type="ARBA" id="ARBA00007362"/>
    </source>
</evidence>
<feature type="domain" description="EamA" evidence="8">
    <location>
        <begin position="165"/>
        <end position="298"/>
    </location>
</feature>
<feature type="transmembrane region" description="Helical" evidence="7">
    <location>
        <begin position="258"/>
        <end position="275"/>
    </location>
</feature>
<dbReference type="HOGENOM" id="CLU_033863_8_1_9"/>
<feature type="transmembrane region" description="Helical" evidence="7">
    <location>
        <begin position="281"/>
        <end position="298"/>
    </location>
</feature>
<feature type="transmembrane region" description="Helical" evidence="7">
    <location>
        <begin position="160"/>
        <end position="184"/>
    </location>
</feature>
<gene>
    <name evidence="9" type="ORF">HMPREF9709_00771</name>
</gene>
<protein>
    <recommendedName>
        <fullName evidence="8">EamA domain-containing protein</fullName>
    </recommendedName>
</protein>
<dbReference type="PATRIC" id="fig|883114.3.peg.763"/>
<organism evidence="9 10">
    <name type="scientific">Helcococcus kunzii ATCC 51366</name>
    <dbReference type="NCBI Taxonomy" id="883114"/>
    <lineage>
        <taxon>Bacteria</taxon>
        <taxon>Bacillati</taxon>
        <taxon>Bacillota</taxon>
        <taxon>Tissierellia</taxon>
        <taxon>Tissierellales</taxon>
        <taxon>Peptoniphilaceae</taxon>
        <taxon>Helcococcus</taxon>
    </lineage>
</organism>
<name>H3NN60_9FIRM</name>
<dbReference type="eggNOG" id="COG0697">
    <property type="taxonomic scope" value="Bacteria"/>
</dbReference>
<dbReference type="Proteomes" id="UP000004191">
    <property type="component" value="Unassembled WGS sequence"/>
</dbReference>
<sequence>MSNILKKKPIAYLISIFCMFLWGSAFPTIKLTYGELNIGKGDYFSMIFVAGLRFFLAGVIVFILMLIFDNKSKIEFKIKFWKLLVLSLIVTTFGYLFFYIGTGNTSGMKSALITSLSTFLVVIFSHYFLQDERFNRYKFIAIILGILGVIITNIDKEFNLIFTLTGEGFMLINSILNAMGTIYVKKYLNKVSPFVVSSSQFLFGSIFLIIIGYFGMPTNLVFTPKSVILIIYASLISSIAFTLWYFILKQYKASEIAFLRLFIPFFGTFLSAIVLGENLSFSILIGLVFVILGIIIINRNKTLIEKK</sequence>
<dbReference type="EMBL" id="AGEI01000020">
    <property type="protein sequence ID" value="EHR34464.1"/>
    <property type="molecule type" value="Genomic_DNA"/>
</dbReference>